<reference evidence="1 2" key="1">
    <citation type="journal article" date="2006" name="Syst. Appl. Microbiol.">
        <title>Anoxybacillus amylolyticus sp. nov., a thermophilic amylase producing bacterium isolated from Mount Rittmann (Antarctica).</title>
        <authorList>
            <person name="Poli A."/>
            <person name="Esposito E."/>
            <person name="Lama L."/>
            <person name="Orlando P."/>
            <person name="Nicolaus G."/>
            <person name="de Appolonia F."/>
            <person name="Gambacorta A."/>
            <person name="Nicolaus B."/>
        </authorList>
    </citation>
    <scope>NUCLEOTIDE SEQUENCE [LARGE SCALE GENOMIC DNA]</scope>
    <source>
        <strain evidence="1 2">DSM 15939</strain>
    </source>
</reference>
<accession>A0A160F489</accession>
<dbReference type="RefSeq" id="WP_158512138.1">
    <property type="nucleotide sequence ID" value="NZ_CP015438.1"/>
</dbReference>
<sequence length="57" mass="6790">MFLNEKEVVFVDQYLQHALAFLYKTGFVSQETHIFYSRMISAVSEGYQAYLDYVREL</sequence>
<organism evidence="1 2">
    <name type="scientific">Anoxybacteroides amylolyticum</name>
    <dbReference type="NCBI Taxonomy" id="294699"/>
    <lineage>
        <taxon>Bacteria</taxon>
        <taxon>Bacillati</taxon>
        <taxon>Bacillota</taxon>
        <taxon>Bacilli</taxon>
        <taxon>Bacillales</taxon>
        <taxon>Anoxybacillaceae</taxon>
        <taxon>Anoxybacteroides</taxon>
    </lineage>
</organism>
<protein>
    <submittedName>
        <fullName evidence="1">Uncharacterized protein</fullName>
    </submittedName>
</protein>
<gene>
    <name evidence="1" type="ORF">GFC30_2759</name>
</gene>
<dbReference type="EMBL" id="CP015438">
    <property type="protein sequence ID" value="ANB60821.1"/>
    <property type="molecule type" value="Genomic_DNA"/>
</dbReference>
<dbReference type="Proteomes" id="UP000076865">
    <property type="component" value="Chromosome"/>
</dbReference>
<evidence type="ECO:0000313" key="1">
    <source>
        <dbReference type="EMBL" id="ANB60821.1"/>
    </source>
</evidence>
<name>A0A160F489_9BACL</name>
<dbReference type="KEGG" id="aamy:GFC30_2759"/>
<evidence type="ECO:0000313" key="2">
    <source>
        <dbReference type="Proteomes" id="UP000076865"/>
    </source>
</evidence>
<keyword evidence="2" id="KW-1185">Reference proteome</keyword>
<dbReference type="AlphaFoldDB" id="A0A160F489"/>
<proteinExistence type="predicted"/>
<dbReference type="PATRIC" id="fig|294699.3.peg.2839"/>